<organism evidence="1 2">
    <name type="scientific">Virgibacillus tibetensis</name>
    <dbReference type="NCBI Taxonomy" id="3042313"/>
    <lineage>
        <taxon>Bacteria</taxon>
        <taxon>Bacillati</taxon>
        <taxon>Bacillota</taxon>
        <taxon>Bacilli</taxon>
        <taxon>Bacillales</taxon>
        <taxon>Bacillaceae</taxon>
        <taxon>Virgibacillus</taxon>
    </lineage>
</organism>
<reference evidence="1 2" key="1">
    <citation type="journal article" date="2024" name="Int. J. Syst. Evol. Microbiol.">
        <title>Virgibacillus tibetensis sp. nov., isolated from salt lake on the Tibetan Plateau of China.</title>
        <authorList>
            <person name="Phurbu D."/>
            <person name="Liu Z.-X."/>
            <person name="Wang R."/>
            <person name="Zheng Y.-Y."/>
            <person name="Liu H.-C."/>
            <person name="Zhou Y.-G."/>
            <person name="Yu Y.-J."/>
            <person name="Li A.-H."/>
        </authorList>
    </citation>
    <scope>NUCLEOTIDE SEQUENCE [LARGE SCALE GENOMIC DNA]</scope>
    <source>
        <strain evidence="1 2">C22-A2</strain>
    </source>
</reference>
<comment type="caution">
    <text evidence="1">The sequence shown here is derived from an EMBL/GenBank/DDBJ whole genome shotgun (WGS) entry which is preliminary data.</text>
</comment>
<dbReference type="PANTHER" id="PTHR40051:SF1">
    <property type="entry name" value="YOLD-LIKE FAMILY PROTEIN"/>
    <property type="match status" value="1"/>
</dbReference>
<keyword evidence="2" id="KW-1185">Reference proteome</keyword>
<dbReference type="Pfam" id="PF08863">
    <property type="entry name" value="YolD"/>
    <property type="match status" value="1"/>
</dbReference>
<sequence length="107" mass="12979">MVNDRGNIKWTAMMMPEHINLLNQMWEEKEYKEKPLLDEQHMYEINMKLHLAISNNLNVFIEYYKDHDFHEINGKLKMIDSTQKYLQLDDENPTEILMENILDVHID</sequence>
<protein>
    <submittedName>
        <fullName evidence="1">YolD-like family protein</fullName>
    </submittedName>
</protein>
<dbReference type="EMBL" id="JARZFX010000005">
    <property type="protein sequence ID" value="MEC5424295.1"/>
    <property type="molecule type" value="Genomic_DNA"/>
</dbReference>
<gene>
    <name evidence="1" type="ORF">QGM71_12410</name>
</gene>
<evidence type="ECO:0000313" key="1">
    <source>
        <dbReference type="EMBL" id="MEC5424295.1"/>
    </source>
</evidence>
<name>A0ABU6KGJ7_9BACI</name>
<evidence type="ECO:0000313" key="2">
    <source>
        <dbReference type="Proteomes" id="UP001335737"/>
    </source>
</evidence>
<proteinExistence type="predicted"/>
<accession>A0ABU6KGJ7</accession>
<dbReference type="Proteomes" id="UP001335737">
    <property type="component" value="Unassembled WGS sequence"/>
</dbReference>
<dbReference type="PANTHER" id="PTHR40051">
    <property type="entry name" value="IG HYPOTHETICAL 15966"/>
    <property type="match status" value="1"/>
</dbReference>
<dbReference type="InterPro" id="IPR014962">
    <property type="entry name" value="YolD"/>
</dbReference>
<dbReference type="RefSeq" id="WP_327607860.1">
    <property type="nucleotide sequence ID" value="NZ_JARZFX010000005.1"/>
</dbReference>